<proteinExistence type="predicted"/>
<protein>
    <submittedName>
        <fullName evidence="1">Uncharacterized protein</fullName>
    </submittedName>
</protein>
<sequence length="100" mass="10616">MRFCGQNSKENCKSQTKFAYQVCGYTAYADVNAADYILTSGDAVSAFGGELVSSAYPFVGTLQGDSDSDLNAAGIHDILGGEDVNESQIQFLVGANLKKF</sequence>
<accession>A0A285AV95</accession>
<dbReference type="EMBL" id="FZTC01000002">
    <property type="protein sequence ID" value="SNU32533.1"/>
    <property type="molecule type" value="Genomic_DNA"/>
</dbReference>
<evidence type="ECO:0000313" key="1">
    <source>
        <dbReference type="EMBL" id="SNU32533.1"/>
    </source>
</evidence>
<reference evidence="2" key="1">
    <citation type="submission" date="2017-08" db="EMBL/GenBank/DDBJ databases">
        <authorList>
            <person name="Brisse S."/>
        </authorList>
    </citation>
    <scope>NUCLEOTIDE SEQUENCE [LARGE SCALE GENOMIC DNA]</scope>
    <source>
        <strain evidence="2">06D021</strain>
    </source>
</reference>
<dbReference type="Proteomes" id="UP000220639">
    <property type="component" value="Unassembled WGS sequence"/>
</dbReference>
<evidence type="ECO:0000313" key="2">
    <source>
        <dbReference type="Proteomes" id="UP000220639"/>
    </source>
</evidence>
<name>A0A285AV95_9ENTR</name>
<dbReference type="AlphaFoldDB" id="A0A285AV95"/>
<organism evidence="1 2">
    <name type="scientific">Klebsiella grimontii</name>
    <dbReference type="NCBI Taxonomy" id="2058152"/>
    <lineage>
        <taxon>Bacteria</taxon>
        <taxon>Pseudomonadati</taxon>
        <taxon>Pseudomonadota</taxon>
        <taxon>Gammaproteobacteria</taxon>
        <taxon>Enterobacterales</taxon>
        <taxon>Enterobacteriaceae</taxon>
        <taxon>Klebsiella/Raoultella group</taxon>
        <taxon>Klebsiella</taxon>
    </lineage>
</organism>
<gene>
    <name evidence="1" type="ORF">KOSB73_100047</name>
</gene>